<reference evidence="3" key="2">
    <citation type="submission" date="2021-12" db="EMBL/GenBank/DDBJ databases">
        <title>Resequencing data analysis of finger millet.</title>
        <authorList>
            <person name="Hatakeyama M."/>
            <person name="Aluri S."/>
            <person name="Balachadran M.T."/>
            <person name="Sivarajan S.R."/>
            <person name="Poveda L."/>
            <person name="Shimizu-Inatsugi R."/>
            <person name="Schlapbach R."/>
            <person name="Sreeman S.M."/>
            <person name="Shimizu K.K."/>
        </authorList>
    </citation>
    <scope>NUCLEOTIDE SEQUENCE</scope>
</reference>
<name>A0AAV5FQG4_ELECO</name>
<evidence type="ECO:0000256" key="1">
    <source>
        <dbReference type="SAM" id="Coils"/>
    </source>
</evidence>
<feature type="coiled-coil region" evidence="1">
    <location>
        <begin position="130"/>
        <end position="161"/>
    </location>
</feature>
<dbReference type="AlphaFoldDB" id="A0AAV5FQG4"/>
<dbReference type="Proteomes" id="UP001054889">
    <property type="component" value="Unassembled WGS sequence"/>
</dbReference>
<gene>
    <name evidence="3" type="primary">gb26131</name>
    <name evidence="3" type="ORF">PR202_gb26131</name>
</gene>
<dbReference type="InterPro" id="IPR045358">
    <property type="entry name" value="Ty3_capsid"/>
</dbReference>
<protein>
    <recommendedName>
        <fullName evidence="2">Ty3 transposon capsid-like protein domain-containing protein</fullName>
    </recommendedName>
</protein>
<keyword evidence="4" id="KW-1185">Reference proteome</keyword>
<organism evidence="3 4">
    <name type="scientific">Eleusine coracana subsp. coracana</name>
    <dbReference type="NCBI Taxonomy" id="191504"/>
    <lineage>
        <taxon>Eukaryota</taxon>
        <taxon>Viridiplantae</taxon>
        <taxon>Streptophyta</taxon>
        <taxon>Embryophyta</taxon>
        <taxon>Tracheophyta</taxon>
        <taxon>Spermatophyta</taxon>
        <taxon>Magnoliopsida</taxon>
        <taxon>Liliopsida</taxon>
        <taxon>Poales</taxon>
        <taxon>Poaceae</taxon>
        <taxon>PACMAD clade</taxon>
        <taxon>Chloridoideae</taxon>
        <taxon>Cynodonteae</taxon>
        <taxon>Eleusininae</taxon>
        <taxon>Eleusine</taxon>
    </lineage>
</organism>
<evidence type="ECO:0000313" key="3">
    <source>
        <dbReference type="EMBL" id="GJN37202.1"/>
    </source>
</evidence>
<dbReference type="Pfam" id="PF19259">
    <property type="entry name" value="Ty3_capsid"/>
    <property type="match status" value="1"/>
</dbReference>
<evidence type="ECO:0000313" key="4">
    <source>
        <dbReference type="Proteomes" id="UP001054889"/>
    </source>
</evidence>
<dbReference type="EMBL" id="BQKI01000094">
    <property type="protein sequence ID" value="GJN37202.1"/>
    <property type="molecule type" value="Genomic_DNA"/>
</dbReference>
<sequence length="176" mass="20162">MTGNAEQWYYRFQKNLGATPTWDQFVEGVSRRFGPPMRSNPLGELTHLRRTGTVEEYQDQFLKLLARCDNVTEPQQIAIFTAGLGNPMKTDVELQKPANFEEAMALARAYEQRLQMDDNSSRAIAQARAAAKETGALQAAKNKLEKQVDELTWRLQLEKRMRVKYLITIFSYVALT</sequence>
<feature type="domain" description="Ty3 transposon capsid-like protein" evidence="2">
    <location>
        <begin position="1"/>
        <end position="112"/>
    </location>
</feature>
<keyword evidence="1" id="KW-0175">Coiled coil</keyword>
<evidence type="ECO:0000259" key="2">
    <source>
        <dbReference type="Pfam" id="PF19259"/>
    </source>
</evidence>
<proteinExistence type="predicted"/>
<comment type="caution">
    <text evidence="3">The sequence shown here is derived from an EMBL/GenBank/DDBJ whole genome shotgun (WGS) entry which is preliminary data.</text>
</comment>
<reference evidence="3" key="1">
    <citation type="journal article" date="2018" name="DNA Res.">
        <title>Multiple hybrid de novo genome assembly of finger millet, an orphan allotetraploid crop.</title>
        <authorList>
            <person name="Hatakeyama M."/>
            <person name="Aluri S."/>
            <person name="Balachadran M.T."/>
            <person name="Sivarajan S.R."/>
            <person name="Patrignani A."/>
            <person name="Gruter S."/>
            <person name="Poveda L."/>
            <person name="Shimizu-Inatsugi R."/>
            <person name="Baeten J."/>
            <person name="Francoijs K.J."/>
            <person name="Nataraja K.N."/>
            <person name="Reddy Y.A.N."/>
            <person name="Phadnis S."/>
            <person name="Ravikumar R.L."/>
            <person name="Schlapbach R."/>
            <person name="Sreeman S.M."/>
            <person name="Shimizu K.K."/>
        </authorList>
    </citation>
    <scope>NUCLEOTIDE SEQUENCE</scope>
</reference>
<accession>A0AAV5FQG4</accession>